<dbReference type="PANTHER" id="PTHR46481:SF2">
    <property type="entry name" value="BED-TYPE DOMAIN-CONTAINING PROTEIN"/>
    <property type="match status" value="1"/>
</dbReference>
<dbReference type="EMBL" id="HG994360">
    <property type="protein sequence ID" value="CAF2083288.1"/>
    <property type="molecule type" value="Genomic_DNA"/>
</dbReference>
<dbReference type="SUPFAM" id="SSF53098">
    <property type="entry name" value="Ribonuclease H-like"/>
    <property type="match status" value="1"/>
</dbReference>
<name>A0A816SBQ0_BRANA</name>
<proteinExistence type="predicted"/>
<organism evidence="1">
    <name type="scientific">Brassica napus</name>
    <name type="common">Rape</name>
    <dbReference type="NCBI Taxonomy" id="3708"/>
    <lineage>
        <taxon>Eukaryota</taxon>
        <taxon>Viridiplantae</taxon>
        <taxon>Streptophyta</taxon>
        <taxon>Embryophyta</taxon>
        <taxon>Tracheophyta</taxon>
        <taxon>Spermatophyta</taxon>
        <taxon>Magnoliopsida</taxon>
        <taxon>eudicotyledons</taxon>
        <taxon>Gunneridae</taxon>
        <taxon>Pentapetalae</taxon>
        <taxon>rosids</taxon>
        <taxon>malvids</taxon>
        <taxon>Brassicales</taxon>
        <taxon>Brassicaceae</taxon>
        <taxon>Brassiceae</taxon>
        <taxon>Brassica</taxon>
    </lineage>
</organism>
<dbReference type="InterPro" id="IPR052035">
    <property type="entry name" value="ZnF_BED_domain_contain"/>
</dbReference>
<dbReference type="InterPro" id="IPR012337">
    <property type="entry name" value="RNaseH-like_sf"/>
</dbReference>
<gene>
    <name evidence="1" type="ORF">DARMORV10_A06P11310.1</name>
</gene>
<reference evidence="1" key="1">
    <citation type="submission" date="2021-01" db="EMBL/GenBank/DDBJ databases">
        <authorList>
            <consortium name="Genoscope - CEA"/>
            <person name="William W."/>
        </authorList>
    </citation>
    <scope>NUCLEOTIDE SEQUENCE</scope>
</reference>
<dbReference type="AlphaFoldDB" id="A0A816SBQ0"/>
<accession>A0A816SBQ0</accession>
<dbReference type="PANTHER" id="PTHR46481">
    <property type="entry name" value="ZINC FINGER BED DOMAIN-CONTAINING PROTEIN 4"/>
    <property type="match status" value="1"/>
</dbReference>
<dbReference type="Proteomes" id="UP001295469">
    <property type="component" value="Chromosome A06"/>
</dbReference>
<evidence type="ECO:0000313" key="1">
    <source>
        <dbReference type="EMBL" id="CAF2083288.1"/>
    </source>
</evidence>
<sequence length="311" mass="35867">MYMEEKAFLKSLFSKNKQRLCLTTDLWTASTTSISYMVITAHFIDENWCLKRKIISFKPVPDHKGETIAKRLKSCMMEWGIEKIFTITVDNAHSNDNAIRHFKENLKYMSADALVLGGEFMHVRCCAHILNLIVKDGLDEISSSVEAIRNAVKYLKSSDHRFQSFQMRLGISRNVTRGSLVLDCSTRWNSTYLMLEAALKFRSTFDIMANEDRPYNAYFLEWENKKKRDGPPLEEDWDKASRLKKVLELFYDSTVAFSAFKTVTSSSCYDEICSIEASFISLGNDSDPKVRAMGHFRCKKNLINIGMVWKT</sequence>
<protein>
    <submittedName>
        <fullName evidence="1">(rape) hypothetical protein</fullName>
    </submittedName>
</protein>